<dbReference type="EMBL" id="ABOX02000002">
    <property type="protein sequence ID" value="EEF63172.1"/>
    <property type="molecule type" value="Genomic_DNA"/>
</dbReference>
<evidence type="ECO:0000313" key="2">
    <source>
        <dbReference type="Proteomes" id="UP000003688"/>
    </source>
</evidence>
<protein>
    <submittedName>
        <fullName evidence="1">Uncharacterized protein</fullName>
    </submittedName>
</protein>
<dbReference type="STRING" id="320771.Cflav_PD5807"/>
<evidence type="ECO:0000313" key="1">
    <source>
        <dbReference type="EMBL" id="EEF63172.1"/>
    </source>
</evidence>
<keyword evidence="2" id="KW-1185">Reference proteome</keyword>
<name>B9XAY7_PEDPL</name>
<organism evidence="1 2">
    <name type="scientific">Pedosphaera parvula (strain Ellin514)</name>
    <dbReference type="NCBI Taxonomy" id="320771"/>
    <lineage>
        <taxon>Bacteria</taxon>
        <taxon>Pseudomonadati</taxon>
        <taxon>Verrucomicrobiota</taxon>
        <taxon>Pedosphaerae</taxon>
        <taxon>Pedosphaerales</taxon>
        <taxon>Pedosphaeraceae</taxon>
        <taxon>Pedosphaera</taxon>
    </lineage>
</organism>
<sequence>MPVDYSMPIAPKGSSNSLATEDAKAYKKFCAAGRQFGEIARPAAQI</sequence>
<reference evidence="1 2" key="1">
    <citation type="journal article" date="2011" name="J. Bacteriol.">
        <title>Genome sequence of 'Pedosphaera parvula' Ellin514, an aerobic Verrucomicrobial isolate from pasture soil.</title>
        <authorList>
            <person name="Kant R."/>
            <person name="van Passel M.W."/>
            <person name="Sangwan P."/>
            <person name="Palva A."/>
            <person name="Lucas S."/>
            <person name="Copeland A."/>
            <person name="Lapidus A."/>
            <person name="Glavina Del Rio T."/>
            <person name="Dalin E."/>
            <person name="Tice H."/>
            <person name="Bruce D."/>
            <person name="Goodwin L."/>
            <person name="Pitluck S."/>
            <person name="Chertkov O."/>
            <person name="Larimer F.W."/>
            <person name="Land M.L."/>
            <person name="Hauser L."/>
            <person name="Brettin T.S."/>
            <person name="Detter J.C."/>
            <person name="Han S."/>
            <person name="de Vos W.M."/>
            <person name="Janssen P.H."/>
            <person name="Smidt H."/>
        </authorList>
    </citation>
    <scope>NUCLEOTIDE SEQUENCE [LARGE SCALE GENOMIC DNA]</scope>
    <source>
        <strain evidence="1 2">Ellin514</strain>
    </source>
</reference>
<gene>
    <name evidence="1" type="ORF">Cflav_PD5807</name>
</gene>
<accession>B9XAY7</accession>
<proteinExistence type="predicted"/>
<comment type="caution">
    <text evidence="1">The sequence shown here is derived from an EMBL/GenBank/DDBJ whole genome shotgun (WGS) entry which is preliminary data.</text>
</comment>
<dbReference type="AlphaFoldDB" id="B9XAY7"/>
<dbReference type="Proteomes" id="UP000003688">
    <property type="component" value="Unassembled WGS sequence"/>
</dbReference>